<feature type="compositionally biased region" description="Low complexity" evidence="3">
    <location>
        <begin position="323"/>
        <end position="332"/>
    </location>
</feature>
<evidence type="ECO:0000313" key="5">
    <source>
        <dbReference type="Proteomes" id="UP000325577"/>
    </source>
</evidence>
<dbReference type="PANTHER" id="PTHR36766">
    <property type="entry name" value="PLANT BROAD-SPECTRUM MILDEW RESISTANCE PROTEIN RPW8"/>
    <property type="match status" value="1"/>
</dbReference>
<dbReference type="GO" id="GO:0043531">
    <property type="term" value="F:ADP binding"/>
    <property type="evidence" value="ECO:0007669"/>
    <property type="project" value="InterPro"/>
</dbReference>
<dbReference type="AlphaFoldDB" id="A0A5J4ZMN1"/>
<gene>
    <name evidence="4" type="ORF">F0562_014185</name>
</gene>
<evidence type="ECO:0000313" key="4">
    <source>
        <dbReference type="EMBL" id="KAA8519905.1"/>
    </source>
</evidence>
<dbReference type="EMBL" id="CM018049">
    <property type="protein sequence ID" value="KAA8519905.1"/>
    <property type="molecule type" value="Genomic_DNA"/>
</dbReference>
<sequence length="341" mass="37911">MAEDNGGNQRQVSGNAEMAGEVEQYLLDKIRDAIKEAESAEQHLLVKLVPLRSQFLNLKNLLAPSPPADGSKLSREKLYYLDNLLTEWLMLSKKQSSYSPQALNFAININSSLKKINKELRLGDANGAPNRTDIPQPTGEASAPKKLETYRWSTRSVDTSKVHGLDHEVMSLERLLVLRRQSVDQFKADWDCRDGRYRKNNTLPGTIHQARTEESLPSQDLGAAVCTSPTIDGGLPKGHGGTVIVTSRSEEVAKNMVGEENLIRLRPVRDQESCWLIFKDTVEKDGTQFPSDLKYLQAEIVKKCAGLPLAAKMMGQIKHEQLQQEAAASESQPDANHQALQ</sequence>
<keyword evidence="1" id="KW-0433">Leucine-rich repeat</keyword>
<evidence type="ECO:0000256" key="3">
    <source>
        <dbReference type="SAM" id="MobiDB-lite"/>
    </source>
</evidence>
<name>A0A5J4ZMN1_9ASTE</name>
<reference evidence="4 5" key="1">
    <citation type="submission" date="2019-09" db="EMBL/GenBank/DDBJ databases">
        <title>A chromosome-level genome assembly of the Chinese tupelo Nyssa sinensis.</title>
        <authorList>
            <person name="Yang X."/>
            <person name="Kang M."/>
            <person name="Yang Y."/>
            <person name="Xiong H."/>
            <person name="Wang M."/>
            <person name="Zhang Z."/>
            <person name="Wang Z."/>
            <person name="Wu H."/>
            <person name="Ma T."/>
            <person name="Liu J."/>
            <person name="Xi Z."/>
        </authorList>
    </citation>
    <scope>NUCLEOTIDE SEQUENCE [LARGE SCALE GENOMIC DNA]</scope>
    <source>
        <strain evidence="4">J267</strain>
        <tissue evidence="4">Leaf</tissue>
    </source>
</reference>
<keyword evidence="2" id="KW-0611">Plant defense</keyword>
<protein>
    <submittedName>
        <fullName evidence="4">Uncharacterized protein</fullName>
    </submittedName>
</protein>
<feature type="region of interest" description="Disordered" evidence="3">
    <location>
        <begin position="322"/>
        <end position="341"/>
    </location>
</feature>
<feature type="region of interest" description="Disordered" evidence="3">
    <location>
        <begin position="124"/>
        <end position="146"/>
    </location>
</feature>
<organism evidence="4 5">
    <name type="scientific">Nyssa sinensis</name>
    <dbReference type="NCBI Taxonomy" id="561372"/>
    <lineage>
        <taxon>Eukaryota</taxon>
        <taxon>Viridiplantae</taxon>
        <taxon>Streptophyta</taxon>
        <taxon>Embryophyta</taxon>
        <taxon>Tracheophyta</taxon>
        <taxon>Spermatophyta</taxon>
        <taxon>Magnoliopsida</taxon>
        <taxon>eudicotyledons</taxon>
        <taxon>Gunneridae</taxon>
        <taxon>Pentapetalae</taxon>
        <taxon>asterids</taxon>
        <taxon>Cornales</taxon>
        <taxon>Nyssaceae</taxon>
        <taxon>Nyssa</taxon>
    </lineage>
</organism>
<dbReference type="Proteomes" id="UP000325577">
    <property type="component" value="Linkage Group LG6"/>
</dbReference>
<evidence type="ECO:0000256" key="1">
    <source>
        <dbReference type="ARBA" id="ARBA00022614"/>
    </source>
</evidence>
<dbReference type="GO" id="GO:0006952">
    <property type="term" value="P:defense response"/>
    <property type="evidence" value="ECO:0007669"/>
    <property type="project" value="UniProtKB-KW"/>
</dbReference>
<dbReference type="SUPFAM" id="SSF52540">
    <property type="entry name" value="P-loop containing nucleoside triphosphate hydrolases"/>
    <property type="match status" value="1"/>
</dbReference>
<proteinExistence type="predicted"/>
<dbReference type="InterPro" id="IPR027417">
    <property type="entry name" value="P-loop_NTPase"/>
</dbReference>
<dbReference type="Gene3D" id="1.10.8.430">
    <property type="entry name" value="Helical domain of apoptotic protease-activating factors"/>
    <property type="match status" value="1"/>
</dbReference>
<dbReference type="InterPro" id="IPR042197">
    <property type="entry name" value="Apaf_helical"/>
</dbReference>
<accession>A0A5J4ZMN1</accession>
<evidence type="ECO:0000256" key="2">
    <source>
        <dbReference type="ARBA" id="ARBA00022821"/>
    </source>
</evidence>
<dbReference type="PANTHER" id="PTHR36766:SF41">
    <property type="entry name" value="AAA+ ATPASE DOMAIN-CONTAINING PROTEIN"/>
    <property type="match status" value="1"/>
</dbReference>
<dbReference type="OrthoDB" id="1900634at2759"/>
<keyword evidence="5" id="KW-1185">Reference proteome</keyword>